<dbReference type="EMBL" id="CAMGZC010000973">
    <property type="protein sequence ID" value="CAI0650970.1"/>
    <property type="molecule type" value="Genomic_DNA"/>
</dbReference>
<proteinExistence type="predicted"/>
<name>A0A9W4WJD0_9PEZI</name>
<dbReference type="AlphaFoldDB" id="A0A9W4WJD0"/>
<gene>
    <name evidence="3" type="ORF">CGXH109_LOCUS101412</name>
</gene>
<dbReference type="InterPro" id="IPR052895">
    <property type="entry name" value="HetReg/Transcr_Mod"/>
</dbReference>
<dbReference type="InterPro" id="IPR010730">
    <property type="entry name" value="HET"/>
</dbReference>
<dbReference type="PANTHER" id="PTHR24148">
    <property type="entry name" value="ANKYRIN REPEAT DOMAIN-CONTAINING PROTEIN 39 HOMOLOG-RELATED"/>
    <property type="match status" value="1"/>
</dbReference>
<sequence length="321" mass="35986">MADVTTPAYQHTPLPHPESIRILVLHPAEDRDAPIVCSFLDENPILPNIEEWECRAVDPQKCTGDCFYGPIDEELSSGCDGESFGDSAEDSEDALADEMRELAIESIDQASDRHSERLDDGEDDNVLIDGNHLNTGDKKSETSNETDDGLCNECRYDRYEGRHEDEEYDDECHCDCHDDKTSSYNDAQSAASLPKREWHEKVFRPPGFPENEALSYTWGNASDPLPITLGSDGAQIMITRSCYGALRNLRLKKSDRMLWVDAICINQKDGLEKSDQVRVMGRVYAASYRVLIYLGEETPSSRLVFDELAKAGKAPLVLKPM</sequence>
<feature type="domain" description="Heterokaryon incompatibility" evidence="2">
    <location>
        <begin position="212"/>
        <end position="308"/>
    </location>
</feature>
<comment type="caution">
    <text evidence="3">The sequence shown here is derived from an EMBL/GenBank/DDBJ whole genome shotgun (WGS) entry which is preliminary data.</text>
</comment>
<keyword evidence="4" id="KW-1185">Reference proteome</keyword>
<protein>
    <recommendedName>
        <fullName evidence="2">Heterokaryon incompatibility domain-containing protein</fullName>
    </recommendedName>
</protein>
<evidence type="ECO:0000259" key="2">
    <source>
        <dbReference type="Pfam" id="PF06985"/>
    </source>
</evidence>
<evidence type="ECO:0000256" key="1">
    <source>
        <dbReference type="SAM" id="MobiDB-lite"/>
    </source>
</evidence>
<feature type="region of interest" description="Disordered" evidence="1">
    <location>
        <begin position="108"/>
        <end position="147"/>
    </location>
</feature>
<evidence type="ECO:0000313" key="3">
    <source>
        <dbReference type="EMBL" id="CAI0650970.1"/>
    </source>
</evidence>
<dbReference type="Pfam" id="PF06985">
    <property type="entry name" value="HET"/>
    <property type="match status" value="1"/>
</dbReference>
<dbReference type="Proteomes" id="UP001152533">
    <property type="component" value="Unassembled WGS sequence"/>
</dbReference>
<reference evidence="3" key="1">
    <citation type="submission" date="2022-08" db="EMBL/GenBank/DDBJ databases">
        <authorList>
            <person name="Giroux E."/>
            <person name="Giroux E."/>
        </authorList>
    </citation>
    <scope>NUCLEOTIDE SEQUENCE</scope>
    <source>
        <strain evidence="3">H1091258</strain>
    </source>
</reference>
<dbReference type="PANTHER" id="PTHR24148:SF64">
    <property type="entry name" value="HETEROKARYON INCOMPATIBILITY DOMAIN-CONTAINING PROTEIN"/>
    <property type="match status" value="1"/>
</dbReference>
<accession>A0A9W4WJD0</accession>
<evidence type="ECO:0000313" key="4">
    <source>
        <dbReference type="Proteomes" id="UP001152533"/>
    </source>
</evidence>
<organism evidence="3 4">
    <name type="scientific">Colletotrichum noveboracense</name>
    <dbReference type="NCBI Taxonomy" id="2664923"/>
    <lineage>
        <taxon>Eukaryota</taxon>
        <taxon>Fungi</taxon>
        <taxon>Dikarya</taxon>
        <taxon>Ascomycota</taxon>
        <taxon>Pezizomycotina</taxon>
        <taxon>Sordariomycetes</taxon>
        <taxon>Hypocreomycetidae</taxon>
        <taxon>Glomerellales</taxon>
        <taxon>Glomerellaceae</taxon>
        <taxon>Colletotrichum</taxon>
        <taxon>Colletotrichum gloeosporioides species complex</taxon>
    </lineage>
</organism>